<dbReference type="AlphaFoldDB" id="A0A8H7S189"/>
<reference evidence="1 2" key="1">
    <citation type="submission" date="2020-12" db="EMBL/GenBank/DDBJ databases">
        <title>Metabolic potential, ecology and presence of endohyphal bacteria is reflected in genomic diversity of Mucoromycotina.</title>
        <authorList>
            <person name="Muszewska A."/>
            <person name="Okrasinska A."/>
            <person name="Steczkiewicz K."/>
            <person name="Drgas O."/>
            <person name="Orlowska M."/>
            <person name="Perlinska-Lenart U."/>
            <person name="Aleksandrzak-Piekarczyk T."/>
            <person name="Szatraj K."/>
            <person name="Zielenkiewicz U."/>
            <person name="Pilsyk S."/>
            <person name="Malc E."/>
            <person name="Mieczkowski P."/>
            <person name="Kruszewska J.S."/>
            <person name="Biernat P."/>
            <person name="Pawlowska J."/>
        </authorList>
    </citation>
    <scope>NUCLEOTIDE SEQUENCE [LARGE SCALE GENOMIC DNA]</scope>
    <source>
        <strain evidence="1 2">CBS 142.35</strain>
    </source>
</reference>
<dbReference type="InterPro" id="IPR032675">
    <property type="entry name" value="LRR_dom_sf"/>
</dbReference>
<dbReference type="Proteomes" id="UP000646827">
    <property type="component" value="Unassembled WGS sequence"/>
</dbReference>
<dbReference type="SUPFAM" id="SSF52047">
    <property type="entry name" value="RNI-like"/>
    <property type="match status" value="1"/>
</dbReference>
<comment type="caution">
    <text evidence="1">The sequence shown here is derived from an EMBL/GenBank/DDBJ whole genome shotgun (WGS) entry which is preliminary data.</text>
</comment>
<dbReference type="EMBL" id="JAEPRB010000130">
    <property type="protein sequence ID" value="KAG2220780.1"/>
    <property type="molecule type" value="Genomic_DNA"/>
</dbReference>
<keyword evidence="2" id="KW-1185">Reference proteome</keyword>
<name>A0A8H7S189_9FUNG</name>
<accession>A0A8H7S189</accession>
<organism evidence="1 2">
    <name type="scientific">Circinella minor</name>
    <dbReference type="NCBI Taxonomy" id="1195481"/>
    <lineage>
        <taxon>Eukaryota</taxon>
        <taxon>Fungi</taxon>
        <taxon>Fungi incertae sedis</taxon>
        <taxon>Mucoromycota</taxon>
        <taxon>Mucoromycotina</taxon>
        <taxon>Mucoromycetes</taxon>
        <taxon>Mucorales</taxon>
        <taxon>Lichtheimiaceae</taxon>
        <taxon>Circinella</taxon>
    </lineage>
</organism>
<evidence type="ECO:0000313" key="2">
    <source>
        <dbReference type="Proteomes" id="UP000646827"/>
    </source>
</evidence>
<dbReference type="OrthoDB" id="10346224at2759"/>
<evidence type="ECO:0000313" key="1">
    <source>
        <dbReference type="EMBL" id="KAG2220780.1"/>
    </source>
</evidence>
<dbReference type="Gene3D" id="3.80.10.10">
    <property type="entry name" value="Ribonuclease Inhibitor"/>
    <property type="match status" value="1"/>
</dbReference>
<gene>
    <name evidence="1" type="ORF">INT45_012273</name>
</gene>
<protein>
    <submittedName>
        <fullName evidence="1">Uncharacterized protein</fullName>
    </submittedName>
</protein>
<sequence>MLKSIRLFANQFFIEEEDFDKGDDEYNDNSSAAVTKRSNHEKSQGDFLKLTRIEFCTRQSISQTKSITSILRRSPYLQLLTLDCFDQEIDILSVIGENCPDLRKISTKTMDNRSRFMRNALRSMNNTLGVAATKIGATAVISKKKQSTPLSKTGELQFIQLDNIQSITPLSQRLKISSNTLQAISLSMNVNSLRTAFSDWQPLFSWHVMPRMTTLEITNGCEAFYQFFTSIPIYFPALESLRLVGDRTASLPPSGDVDRNGGGNRFKSVLWDDIVDVVGQLPKLSNLEFEALFMGTMDFRTLLSALEKGNRVSNLIAQHYYKPDLKYLGLISCRNIDVSTMMLITRIKSLQQFVFHCPKDEAFSEPDTRQIIALLGNAPWLHHIELGGAGLPITELIARDIIHTWKIDSNKKKKLTLTDNINYFGRKKDIKKLFMRNWSVYINIAVM</sequence>
<proteinExistence type="predicted"/>